<dbReference type="OMA" id="ANTHWIF"/>
<keyword evidence="3" id="KW-1185">Reference proteome</keyword>
<dbReference type="PANTHER" id="PTHR21503:SF8">
    <property type="entry name" value="F-BOX ASSOCIATED DOMAIN-CONTAINING PROTEIN-RELATED"/>
    <property type="match status" value="1"/>
</dbReference>
<evidence type="ECO:0000313" key="3">
    <source>
        <dbReference type="Proteomes" id="UP000008068"/>
    </source>
</evidence>
<dbReference type="PANTHER" id="PTHR21503">
    <property type="entry name" value="F-BOX-CONTAINING HYPOTHETICAL PROTEIN C.ELEGANS"/>
    <property type="match status" value="1"/>
</dbReference>
<feature type="domain" description="F-box" evidence="1">
    <location>
        <begin position="5"/>
        <end position="52"/>
    </location>
</feature>
<dbReference type="HOGENOM" id="CLU_028840_0_1_1"/>
<dbReference type="InParanoid" id="G0N3P3"/>
<dbReference type="AlphaFoldDB" id="G0N3P3"/>
<accession>G0N3P3</accession>
<evidence type="ECO:0000259" key="1">
    <source>
        <dbReference type="PROSITE" id="PS50181"/>
    </source>
</evidence>
<reference evidence="3" key="1">
    <citation type="submission" date="2011-07" db="EMBL/GenBank/DDBJ databases">
        <authorList>
            <consortium name="Caenorhabditis brenneri Sequencing and Analysis Consortium"/>
            <person name="Wilson R.K."/>
        </authorList>
    </citation>
    <scope>NUCLEOTIDE SEQUENCE [LARGE SCALE GENOMIC DNA]</scope>
    <source>
        <strain evidence="3">PB2801</strain>
    </source>
</reference>
<dbReference type="InterPro" id="IPR001810">
    <property type="entry name" value="F-box_dom"/>
</dbReference>
<dbReference type="Proteomes" id="UP000008068">
    <property type="component" value="Unassembled WGS sequence"/>
</dbReference>
<gene>
    <name evidence="2" type="ORF">CAEBREN_10116</name>
</gene>
<dbReference type="PROSITE" id="PS50181">
    <property type="entry name" value="FBOX"/>
    <property type="match status" value="1"/>
</dbReference>
<organism evidence="3">
    <name type="scientific">Caenorhabditis brenneri</name>
    <name type="common">Nematode worm</name>
    <dbReference type="NCBI Taxonomy" id="135651"/>
    <lineage>
        <taxon>Eukaryota</taxon>
        <taxon>Metazoa</taxon>
        <taxon>Ecdysozoa</taxon>
        <taxon>Nematoda</taxon>
        <taxon>Chromadorea</taxon>
        <taxon>Rhabditida</taxon>
        <taxon>Rhabditina</taxon>
        <taxon>Rhabditomorpha</taxon>
        <taxon>Rhabditoidea</taxon>
        <taxon>Rhabditidae</taxon>
        <taxon>Peloderinae</taxon>
        <taxon>Caenorhabditis</taxon>
    </lineage>
</organism>
<proteinExistence type="predicted"/>
<protein>
    <recommendedName>
        <fullName evidence="1">F-box domain-containing protein</fullName>
    </recommendedName>
</protein>
<name>G0N3P3_CAEBE</name>
<evidence type="ECO:0000313" key="2">
    <source>
        <dbReference type="EMBL" id="EGT51761.1"/>
    </source>
</evidence>
<dbReference type="EMBL" id="GL379835">
    <property type="protein sequence ID" value="EGT51761.1"/>
    <property type="molecule type" value="Genomic_DNA"/>
</dbReference>
<sequence length="362" mass="41973">MSLSKFSLLNLPDVAFRVVADFWTPFELLDFSTITKRTKRKAIDSNKKAYEIDLNGWPCQTVSIMFDGEETSIWKTCFISEEAQKTERDDDEMISRFQWKLVPGNCLQEAIKQWKFSMEIFKYSRISVSISPMNSTLEDRKILFDLMNSTSDLKDILSLKIDCITERDMDFVFNNCNINLAFLFLSTGFDNKDYKPHQTIKTKNILIMSRITFNILRALDSVYIRSLSYNVTSEDVNGFLKDWQSSQAYCSMKKAEFYDGHWNLNELLEGTSSTSRDPRTVKRSIKVGANTHWIFGGFDIQRKDGVTATLQLGLHRMKSGTAKVPEELIKDYEDFLKNDDPVEGHGEDGEQPKRRPLYVYVW</sequence>